<gene>
    <name evidence="1" type="ORF">QC762_0098290</name>
</gene>
<sequence length="211" mass="23538">MASKPGNIAVRSRPSSPLLTPIIFQKWYEDIHIPDVLGTGHVKSATRYRTSDPRSMPFLAIYQLPDMNWLHEDGCLFWKIPLRSKVLPGDNTSIFDVAEFKTEFFETIDTVQFGKPVDDDSNVASKLLLRSFNLTKDEDSGDSSSMHKGALARLGIAESRSSELVRSTLFKVDEARPHHPSMPTPITAPDEKQYLCMVGNRSLLTSPSGTN</sequence>
<accession>A0ABR0G888</accession>
<dbReference type="Proteomes" id="UP001323405">
    <property type="component" value="Unassembled WGS sequence"/>
</dbReference>
<proteinExistence type="predicted"/>
<keyword evidence="2" id="KW-1185">Reference proteome</keyword>
<name>A0ABR0G888_9PEZI</name>
<dbReference type="RefSeq" id="XP_062740955.1">
    <property type="nucleotide sequence ID" value="XM_062884150.1"/>
</dbReference>
<evidence type="ECO:0000313" key="2">
    <source>
        <dbReference type="Proteomes" id="UP001323405"/>
    </source>
</evidence>
<reference evidence="1 2" key="1">
    <citation type="journal article" date="2023" name="bioRxiv">
        <title>High-quality genome assemblies of four members of thePodospora anserinaspecies complex.</title>
        <authorList>
            <person name="Ament-Velasquez S.L."/>
            <person name="Vogan A.A."/>
            <person name="Wallerman O."/>
            <person name="Hartmann F."/>
            <person name="Gautier V."/>
            <person name="Silar P."/>
            <person name="Giraud T."/>
            <person name="Johannesson H."/>
        </authorList>
    </citation>
    <scope>NUCLEOTIDE SEQUENCE [LARGE SCALE GENOMIC DNA]</scope>
    <source>
        <strain evidence="1 2">CBS 415.72m</strain>
    </source>
</reference>
<comment type="caution">
    <text evidence="1">The sequence shown here is derived from an EMBL/GenBank/DDBJ whole genome shotgun (WGS) entry which is preliminary data.</text>
</comment>
<organism evidence="1 2">
    <name type="scientific">Podospora pseudocomata</name>
    <dbReference type="NCBI Taxonomy" id="2093779"/>
    <lineage>
        <taxon>Eukaryota</taxon>
        <taxon>Fungi</taxon>
        <taxon>Dikarya</taxon>
        <taxon>Ascomycota</taxon>
        <taxon>Pezizomycotina</taxon>
        <taxon>Sordariomycetes</taxon>
        <taxon>Sordariomycetidae</taxon>
        <taxon>Sordariales</taxon>
        <taxon>Podosporaceae</taxon>
        <taxon>Podospora</taxon>
    </lineage>
</organism>
<evidence type="ECO:0000313" key="1">
    <source>
        <dbReference type="EMBL" id="KAK4651980.1"/>
    </source>
</evidence>
<protein>
    <submittedName>
        <fullName evidence="1">Uncharacterized protein</fullName>
    </submittedName>
</protein>
<dbReference type="GeneID" id="87903937"/>
<dbReference type="EMBL" id="JAFFHA010000008">
    <property type="protein sequence ID" value="KAK4651980.1"/>
    <property type="molecule type" value="Genomic_DNA"/>
</dbReference>